<gene>
    <name evidence="1" type="ORF">SAMN05421642_103410</name>
</gene>
<dbReference type="OrthoDB" id="4465753at2"/>
<dbReference type="Proteomes" id="UP000198327">
    <property type="component" value="Unassembled WGS sequence"/>
</dbReference>
<name>A0A239FQ06_9NOCA</name>
<organism evidence="1 2">
    <name type="scientific">Rhodococcoides kyotonense</name>
    <dbReference type="NCBI Taxonomy" id="398843"/>
    <lineage>
        <taxon>Bacteria</taxon>
        <taxon>Bacillati</taxon>
        <taxon>Actinomycetota</taxon>
        <taxon>Actinomycetes</taxon>
        <taxon>Mycobacteriales</taxon>
        <taxon>Nocardiaceae</taxon>
        <taxon>Rhodococcoides</taxon>
    </lineage>
</organism>
<evidence type="ECO:0000313" key="2">
    <source>
        <dbReference type="Proteomes" id="UP000198327"/>
    </source>
</evidence>
<evidence type="ECO:0000313" key="1">
    <source>
        <dbReference type="EMBL" id="SNS59126.1"/>
    </source>
</evidence>
<sequence length="202" mass="21332">MTVIVLGIDPGAVATGWALMRLDRGRSPVFLDAATTARSKPADYRPTQHLPVEADYLKKLAATGALVARTAREAATANGRPVAPIVVGIEGITRPNWHMNGRAAANPEALIAAAIVLGNIQAWATTQFGPYTEIPPGGNGSAPLGTYPTQLVSDAERRKANWHAAIGASGKLRHQRSAWDVALTAARTNLNTHTSNTKRSTT</sequence>
<proteinExistence type="predicted"/>
<dbReference type="EMBL" id="FZOW01000003">
    <property type="protein sequence ID" value="SNS59126.1"/>
    <property type="molecule type" value="Genomic_DNA"/>
</dbReference>
<keyword evidence="2" id="KW-1185">Reference proteome</keyword>
<protein>
    <submittedName>
        <fullName evidence="1">Uncharacterized protein</fullName>
    </submittedName>
</protein>
<accession>A0A239FQ06</accession>
<dbReference type="AlphaFoldDB" id="A0A239FQ06"/>
<dbReference type="RefSeq" id="WP_089244613.1">
    <property type="nucleotide sequence ID" value="NZ_FZOW01000003.1"/>
</dbReference>
<reference evidence="2" key="1">
    <citation type="submission" date="2017-06" db="EMBL/GenBank/DDBJ databases">
        <authorList>
            <person name="Varghese N."/>
            <person name="Submissions S."/>
        </authorList>
    </citation>
    <scope>NUCLEOTIDE SEQUENCE [LARGE SCALE GENOMIC DNA]</scope>
    <source>
        <strain evidence="2">JCM 23211</strain>
    </source>
</reference>